<dbReference type="SMART" id="SM00343">
    <property type="entry name" value="ZnF_C2HC"/>
    <property type="match status" value="1"/>
</dbReference>
<dbReference type="AlphaFoldDB" id="A0A151SNW7"/>
<dbReference type="PANTHER" id="PTHR47592:SF27">
    <property type="entry name" value="OS08G0421700 PROTEIN"/>
    <property type="match status" value="1"/>
</dbReference>
<dbReference type="OMA" id="EDENIWY"/>
<proteinExistence type="predicted"/>
<dbReference type="Proteomes" id="UP000075243">
    <property type="component" value="Chromosome 11"/>
</dbReference>
<protein>
    <submittedName>
        <fullName evidence="4">Retrovirus-related Pol polyprotein from transposon TNT 1-94</fullName>
    </submittedName>
</protein>
<dbReference type="PANTHER" id="PTHR47592">
    <property type="entry name" value="PBF68 PROTEIN"/>
    <property type="match status" value="1"/>
</dbReference>
<name>A0A151SNW7_CAJCA</name>
<gene>
    <name evidence="4" type="ORF">KK1_002699</name>
</gene>
<feature type="domain" description="CCHC-type" evidence="3">
    <location>
        <begin position="137"/>
        <end position="151"/>
    </location>
</feature>
<accession>A0A151SNW7</accession>
<dbReference type="InterPro" id="IPR054722">
    <property type="entry name" value="PolX-like_BBD"/>
</dbReference>
<dbReference type="GO" id="GO:0003676">
    <property type="term" value="F:nucleic acid binding"/>
    <property type="evidence" value="ECO:0007669"/>
    <property type="project" value="InterPro"/>
</dbReference>
<organism evidence="4 5">
    <name type="scientific">Cajanus cajan</name>
    <name type="common">Pigeon pea</name>
    <name type="synonym">Cajanus indicus</name>
    <dbReference type="NCBI Taxonomy" id="3821"/>
    <lineage>
        <taxon>Eukaryota</taxon>
        <taxon>Viridiplantae</taxon>
        <taxon>Streptophyta</taxon>
        <taxon>Embryophyta</taxon>
        <taxon>Tracheophyta</taxon>
        <taxon>Spermatophyta</taxon>
        <taxon>Magnoliopsida</taxon>
        <taxon>eudicotyledons</taxon>
        <taxon>Gunneridae</taxon>
        <taxon>Pentapetalae</taxon>
        <taxon>rosids</taxon>
        <taxon>fabids</taxon>
        <taxon>Fabales</taxon>
        <taxon>Fabaceae</taxon>
        <taxon>Papilionoideae</taxon>
        <taxon>50 kb inversion clade</taxon>
        <taxon>NPAAA clade</taxon>
        <taxon>indigoferoid/millettioid clade</taxon>
        <taxon>Phaseoleae</taxon>
        <taxon>Cajanus</taxon>
    </lineage>
</organism>
<reference evidence="4 5" key="1">
    <citation type="journal article" date="2012" name="Nat. Biotechnol.">
        <title>Draft genome sequence of pigeonpea (Cajanus cajan), an orphan legume crop of resource-poor farmers.</title>
        <authorList>
            <person name="Varshney R.K."/>
            <person name="Chen W."/>
            <person name="Li Y."/>
            <person name="Bharti A.K."/>
            <person name="Saxena R.K."/>
            <person name="Schlueter J.A."/>
            <person name="Donoghue M.T."/>
            <person name="Azam S."/>
            <person name="Fan G."/>
            <person name="Whaley A.M."/>
            <person name="Farmer A.D."/>
            <person name="Sheridan J."/>
            <person name="Iwata A."/>
            <person name="Tuteja R."/>
            <person name="Penmetsa R.V."/>
            <person name="Wu W."/>
            <person name="Upadhyaya H.D."/>
            <person name="Yang S.P."/>
            <person name="Shah T."/>
            <person name="Saxena K.B."/>
            <person name="Michael T."/>
            <person name="McCombie W.R."/>
            <person name="Yang B."/>
            <person name="Zhang G."/>
            <person name="Yang H."/>
            <person name="Wang J."/>
            <person name="Spillane C."/>
            <person name="Cook D.R."/>
            <person name="May G.D."/>
            <person name="Xu X."/>
            <person name="Jackson S.A."/>
        </authorList>
    </citation>
    <scope>NUCLEOTIDE SEQUENCE [LARGE SCALE GENOMIC DNA]</scope>
    <source>
        <strain evidence="5">cv. Asha</strain>
    </source>
</reference>
<evidence type="ECO:0000256" key="2">
    <source>
        <dbReference type="SAM" id="MobiDB-lite"/>
    </source>
</evidence>
<dbReference type="InterPro" id="IPR036875">
    <property type="entry name" value="Znf_CCHC_sf"/>
</dbReference>
<feature type="compositionally biased region" description="Low complexity" evidence="2">
    <location>
        <begin position="95"/>
        <end position="104"/>
    </location>
</feature>
<keyword evidence="1" id="KW-0479">Metal-binding</keyword>
<evidence type="ECO:0000313" key="4">
    <source>
        <dbReference type="EMBL" id="KYP56458.1"/>
    </source>
</evidence>
<sequence length="338" mass="38560">MPMKFDHVVTTIIESHDTDIMTVAELQGNIESHVSKILEKTEKVNEEALKSQVNLNNIAETNQSTESRGRDNYNNGGRGNYKGRGRENYRGRGRGNFNQGRDNNLGSFNQRGGNTFGVANRGKGRGNNYQQRENFNCFYCGKFGHKATECRFKQQANVAESHQNIGENSYNPQSLFLASNTFSEDENIWYLDTGCSNYMCGKKELFSSLDETIESTVRFGNNTNIPILGKGQINIRLKDGSQNFISDVFYAPGLHHNLLSMRQLSEKGYNMQIHHGYCTLIDKSGRFIAKVKMTPIAYFLRKFVMKSFIVPNNDWLWNMRFGHFHFSGLKNMFLACLL</sequence>
<evidence type="ECO:0000313" key="5">
    <source>
        <dbReference type="Proteomes" id="UP000075243"/>
    </source>
</evidence>
<dbReference type="PROSITE" id="PS50158">
    <property type="entry name" value="ZF_CCHC"/>
    <property type="match status" value="1"/>
</dbReference>
<dbReference type="SUPFAM" id="SSF57756">
    <property type="entry name" value="Retrovirus zinc finger-like domains"/>
    <property type="match status" value="1"/>
</dbReference>
<evidence type="ECO:0000259" key="3">
    <source>
        <dbReference type="PROSITE" id="PS50158"/>
    </source>
</evidence>
<keyword evidence="5" id="KW-1185">Reference proteome</keyword>
<dbReference type="GO" id="GO:0008270">
    <property type="term" value="F:zinc ion binding"/>
    <property type="evidence" value="ECO:0007669"/>
    <property type="project" value="UniProtKB-KW"/>
</dbReference>
<dbReference type="EMBL" id="CM003613">
    <property type="protein sequence ID" value="KYP56458.1"/>
    <property type="molecule type" value="Genomic_DNA"/>
</dbReference>
<dbReference type="Pfam" id="PF22936">
    <property type="entry name" value="Pol_BBD"/>
    <property type="match status" value="1"/>
</dbReference>
<dbReference type="Gramene" id="C.cajan_02634.t">
    <property type="protein sequence ID" value="C.cajan_02634.t.cds1"/>
    <property type="gene ID" value="C.cajan_02634"/>
</dbReference>
<dbReference type="InterPro" id="IPR001878">
    <property type="entry name" value="Znf_CCHC"/>
</dbReference>
<feature type="region of interest" description="Disordered" evidence="2">
    <location>
        <begin position="59"/>
        <end position="125"/>
    </location>
</feature>
<keyword evidence="1" id="KW-0862">Zinc</keyword>
<evidence type="ECO:0000256" key="1">
    <source>
        <dbReference type="PROSITE-ProRule" id="PRU00047"/>
    </source>
</evidence>
<keyword evidence="1" id="KW-0863">Zinc-finger</keyword>